<evidence type="ECO:0000256" key="2">
    <source>
        <dbReference type="SAM" id="MobiDB-lite"/>
    </source>
</evidence>
<dbReference type="InterPro" id="IPR005656">
    <property type="entry name" value="MmgE_PrpD"/>
</dbReference>
<comment type="similarity">
    <text evidence="1">Belongs to the PrpD family.</text>
</comment>
<dbReference type="OrthoDB" id="9795089at2"/>
<dbReference type="Pfam" id="PF03972">
    <property type="entry name" value="MmgE_PrpD_N"/>
    <property type="match status" value="1"/>
</dbReference>
<reference evidence="5 6" key="1">
    <citation type="submission" date="2015-05" db="EMBL/GenBank/DDBJ databases">
        <title>Draft genome sequence of Microvirga vignae strain BR3299, a novel nitrogen fixing bacteria isolated from Brazil semi-aired region.</title>
        <authorList>
            <person name="Zilli J.E."/>
            <person name="Passos S.R."/>
            <person name="Leite J."/>
            <person name="Baldani J.I."/>
            <person name="Xavier G.R."/>
            <person name="Rumjaneck N.G."/>
            <person name="Simoes-Araujo J.L."/>
        </authorList>
    </citation>
    <scope>NUCLEOTIDE SEQUENCE [LARGE SCALE GENOMIC DNA]</scope>
    <source>
        <strain evidence="5 6">BR3299</strain>
    </source>
</reference>
<evidence type="ECO:0000259" key="3">
    <source>
        <dbReference type="Pfam" id="PF03972"/>
    </source>
</evidence>
<gene>
    <name evidence="5" type="ORF">AA309_24610</name>
</gene>
<dbReference type="InterPro" id="IPR045336">
    <property type="entry name" value="MmgE_PrpD_N"/>
</dbReference>
<dbReference type="Proteomes" id="UP000035489">
    <property type="component" value="Unassembled WGS sequence"/>
</dbReference>
<name>A0A0H1R5W0_9HYPH</name>
<accession>A0A0H1R5W0</accession>
<keyword evidence="6" id="KW-1185">Reference proteome</keyword>
<dbReference type="STRING" id="1225564.AA309_24610"/>
<dbReference type="PANTHER" id="PTHR16943:SF8">
    <property type="entry name" value="2-METHYLCITRATE DEHYDRATASE"/>
    <property type="match status" value="1"/>
</dbReference>
<proteinExistence type="inferred from homology"/>
<dbReference type="RefSeq" id="WP_047191691.1">
    <property type="nucleotide sequence ID" value="NZ_LCYG01000074.1"/>
</dbReference>
<organism evidence="5 6">
    <name type="scientific">Microvirga vignae</name>
    <dbReference type="NCBI Taxonomy" id="1225564"/>
    <lineage>
        <taxon>Bacteria</taxon>
        <taxon>Pseudomonadati</taxon>
        <taxon>Pseudomonadota</taxon>
        <taxon>Alphaproteobacteria</taxon>
        <taxon>Hyphomicrobiales</taxon>
        <taxon>Methylobacteriaceae</taxon>
        <taxon>Microvirga</taxon>
    </lineage>
</organism>
<dbReference type="InterPro" id="IPR036148">
    <property type="entry name" value="MmgE/PrpD_sf"/>
</dbReference>
<protein>
    <submittedName>
        <fullName evidence="5">2-methylcitrate dehydratase</fullName>
    </submittedName>
</protein>
<dbReference type="Gene3D" id="1.10.4100.10">
    <property type="entry name" value="2-methylcitrate dehydratase PrpD"/>
    <property type="match status" value="1"/>
</dbReference>
<evidence type="ECO:0000259" key="4">
    <source>
        <dbReference type="Pfam" id="PF19305"/>
    </source>
</evidence>
<dbReference type="InterPro" id="IPR042183">
    <property type="entry name" value="MmgE/PrpD_sf_1"/>
</dbReference>
<evidence type="ECO:0000313" key="6">
    <source>
        <dbReference type="Proteomes" id="UP000035489"/>
    </source>
</evidence>
<sequence length="493" mass="53472">MSDVNQLAQVSLAARLAEKICGFSKQQVTKKALQQAKTCFLDTVGVTLAGIPEDCTQILLRTPGVAEAPGSSLIFGTDLRTSALDAALINGTASHALDYDDFNSVFGGHHSVPLVAALLAVAEERKYSGEEVLLAYIVGVETELKLARAVHFHHYDKGWHPTATLGTFGAAAAVSYLIRLDQQKTTMALAIAASLASGIKANFGTMTKPLHVGQCGRNGLLAALLAENGFDANPSVLEHHQGFLNVFNGPGTFDAEKLFAGWAEPLEIESSDVGLKQFPCCGSTHPAIMMMLNLVREEGITADDVARIEVLPHGRRLRHTNTPHPKTPIEAKFSVQYVVARALLDGTVRLKDFEGDAHNEPAIRHLLQITQARPHPDMADDAAEQWGAEVVVELKDGRRLSRRVDNLVGRGGENPMSSDELWEKFEDCASRSLPREQIAPLFERLETLEAVADISQLTRLLQVSSLRGARKAEAPVSFASRTEQEAPETTWVP</sequence>
<dbReference type="PANTHER" id="PTHR16943">
    <property type="entry name" value="2-METHYLCITRATE DEHYDRATASE-RELATED"/>
    <property type="match status" value="1"/>
</dbReference>
<dbReference type="EMBL" id="LCYG01000074">
    <property type="protein sequence ID" value="KLK90625.1"/>
    <property type="molecule type" value="Genomic_DNA"/>
</dbReference>
<dbReference type="InterPro" id="IPR045337">
    <property type="entry name" value="MmgE_PrpD_C"/>
</dbReference>
<dbReference type="Pfam" id="PF19305">
    <property type="entry name" value="MmgE_PrpD_C"/>
    <property type="match status" value="1"/>
</dbReference>
<dbReference type="InterPro" id="IPR042188">
    <property type="entry name" value="MmgE/PrpD_sf_2"/>
</dbReference>
<feature type="region of interest" description="Disordered" evidence="2">
    <location>
        <begin position="472"/>
        <end position="493"/>
    </location>
</feature>
<dbReference type="PATRIC" id="fig|1225564.3.peg.6412"/>
<dbReference type="GO" id="GO:0016829">
    <property type="term" value="F:lyase activity"/>
    <property type="evidence" value="ECO:0007669"/>
    <property type="project" value="InterPro"/>
</dbReference>
<feature type="domain" description="MmgE/PrpD N-terminal" evidence="3">
    <location>
        <begin position="15"/>
        <end position="253"/>
    </location>
</feature>
<dbReference type="AlphaFoldDB" id="A0A0H1R5W0"/>
<evidence type="ECO:0000256" key="1">
    <source>
        <dbReference type="ARBA" id="ARBA00006174"/>
    </source>
</evidence>
<comment type="caution">
    <text evidence="5">The sequence shown here is derived from an EMBL/GenBank/DDBJ whole genome shotgun (WGS) entry which is preliminary data.</text>
</comment>
<feature type="domain" description="MmgE/PrpD C-terminal" evidence="4">
    <location>
        <begin position="278"/>
        <end position="437"/>
    </location>
</feature>
<dbReference type="Gene3D" id="3.30.1330.120">
    <property type="entry name" value="2-methylcitrate dehydratase PrpD"/>
    <property type="match status" value="1"/>
</dbReference>
<evidence type="ECO:0000313" key="5">
    <source>
        <dbReference type="EMBL" id="KLK90625.1"/>
    </source>
</evidence>
<dbReference type="SUPFAM" id="SSF103378">
    <property type="entry name" value="2-methylcitrate dehydratase PrpD"/>
    <property type="match status" value="1"/>
</dbReference>